<keyword evidence="7" id="KW-1185">Reference proteome</keyword>
<feature type="region of interest" description="Disordered" evidence="4">
    <location>
        <begin position="1"/>
        <end position="28"/>
    </location>
</feature>
<organism evidence="6 7">
    <name type="scientific">Streptosporangium becharense</name>
    <dbReference type="NCBI Taxonomy" id="1816182"/>
    <lineage>
        <taxon>Bacteria</taxon>
        <taxon>Bacillati</taxon>
        <taxon>Actinomycetota</taxon>
        <taxon>Actinomycetes</taxon>
        <taxon>Streptosporangiales</taxon>
        <taxon>Streptosporangiaceae</taxon>
        <taxon>Streptosporangium</taxon>
    </lineage>
</organism>
<protein>
    <submittedName>
        <fullName evidence="6">WD40 repeat protein/transcriptional regulator with XRE-family HTH domain</fullName>
    </submittedName>
</protein>
<feature type="domain" description="HTH cro/C1-type" evidence="5">
    <location>
        <begin position="30"/>
        <end position="86"/>
    </location>
</feature>
<dbReference type="Pfam" id="PF13560">
    <property type="entry name" value="HTH_31"/>
    <property type="match status" value="1"/>
</dbReference>
<keyword evidence="1 3" id="KW-0853">WD repeat</keyword>
<feature type="repeat" description="WD" evidence="3">
    <location>
        <begin position="971"/>
        <end position="1005"/>
    </location>
</feature>
<dbReference type="InterPro" id="IPR019775">
    <property type="entry name" value="WD40_repeat_CS"/>
</dbReference>
<dbReference type="PANTHER" id="PTHR22847">
    <property type="entry name" value="WD40 REPEAT PROTEIN"/>
    <property type="match status" value="1"/>
</dbReference>
<gene>
    <name evidence="6" type="ORF">F4562_005533</name>
</gene>
<dbReference type="EMBL" id="JACHMP010000001">
    <property type="protein sequence ID" value="MBB5822471.1"/>
    <property type="molecule type" value="Genomic_DNA"/>
</dbReference>
<comment type="caution">
    <text evidence="6">The sequence shown here is derived from an EMBL/GenBank/DDBJ whole genome shotgun (WGS) entry which is preliminary data.</text>
</comment>
<dbReference type="PRINTS" id="PR00320">
    <property type="entry name" value="GPROTEINBRPT"/>
</dbReference>
<dbReference type="InterPro" id="IPR001387">
    <property type="entry name" value="Cro/C1-type_HTH"/>
</dbReference>
<dbReference type="PROSITE" id="PS50943">
    <property type="entry name" value="HTH_CROC1"/>
    <property type="match status" value="1"/>
</dbReference>
<dbReference type="PROSITE" id="PS00678">
    <property type="entry name" value="WD_REPEATS_1"/>
    <property type="match status" value="9"/>
</dbReference>
<accession>A0A7W9ILF0</accession>
<dbReference type="SUPFAM" id="SSF47413">
    <property type="entry name" value="lambda repressor-like DNA-binding domains"/>
    <property type="match status" value="1"/>
</dbReference>
<name>A0A7W9ILF0_9ACTN</name>
<dbReference type="InterPro" id="IPR020472">
    <property type="entry name" value="WD40_PAC1"/>
</dbReference>
<evidence type="ECO:0000259" key="5">
    <source>
        <dbReference type="PROSITE" id="PS50943"/>
    </source>
</evidence>
<dbReference type="Pfam" id="PF20703">
    <property type="entry name" value="nSTAND1"/>
    <property type="match status" value="1"/>
</dbReference>
<dbReference type="SUPFAM" id="SSF50978">
    <property type="entry name" value="WD40 repeat-like"/>
    <property type="match status" value="2"/>
</dbReference>
<feature type="repeat" description="WD" evidence="3">
    <location>
        <begin position="1187"/>
        <end position="1220"/>
    </location>
</feature>
<evidence type="ECO:0000313" key="7">
    <source>
        <dbReference type="Proteomes" id="UP000540685"/>
    </source>
</evidence>
<dbReference type="InterPro" id="IPR010982">
    <property type="entry name" value="Lambda_DNA-bd_dom_sf"/>
</dbReference>
<dbReference type="SUPFAM" id="SSF52540">
    <property type="entry name" value="P-loop containing nucleoside triphosphate hydrolases"/>
    <property type="match status" value="1"/>
</dbReference>
<evidence type="ECO:0000256" key="3">
    <source>
        <dbReference type="PROSITE-ProRule" id="PRU00221"/>
    </source>
</evidence>
<dbReference type="RefSeq" id="WP_184541571.1">
    <property type="nucleotide sequence ID" value="NZ_JACHMP010000001.1"/>
</dbReference>
<evidence type="ECO:0000256" key="4">
    <source>
        <dbReference type="SAM" id="MobiDB-lite"/>
    </source>
</evidence>
<feature type="repeat" description="WD" evidence="3">
    <location>
        <begin position="790"/>
        <end position="831"/>
    </location>
</feature>
<dbReference type="InterPro" id="IPR036322">
    <property type="entry name" value="WD40_repeat_dom_sf"/>
</dbReference>
<feature type="repeat" description="WD" evidence="3">
    <location>
        <begin position="745"/>
        <end position="786"/>
    </location>
</feature>
<feature type="repeat" description="WD" evidence="3">
    <location>
        <begin position="1232"/>
        <end position="1265"/>
    </location>
</feature>
<dbReference type="PROSITE" id="PS50294">
    <property type="entry name" value="WD_REPEATS_REGION"/>
    <property type="match status" value="12"/>
</dbReference>
<dbReference type="Gene3D" id="2.130.10.10">
    <property type="entry name" value="YVTN repeat-like/Quinoprotein amine dehydrogenase"/>
    <property type="match status" value="6"/>
</dbReference>
<dbReference type="SMART" id="SM00320">
    <property type="entry name" value="WD40"/>
    <property type="match status" value="14"/>
</dbReference>
<feature type="repeat" description="WD" evidence="3">
    <location>
        <begin position="926"/>
        <end position="957"/>
    </location>
</feature>
<feature type="repeat" description="WD" evidence="3">
    <location>
        <begin position="1142"/>
        <end position="1175"/>
    </location>
</feature>
<reference evidence="6 7" key="1">
    <citation type="submission" date="2020-08" db="EMBL/GenBank/DDBJ databases">
        <title>Sequencing the genomes of 1000 actinobacteria strains.</title>
        <authorList>
            <person name="Klenk H.-P."/>
        </authorList>
    </citation>
    <scope>NUCLEOTIDE SEQUENCE [LARGE SCALE GENOMIC DNA]</scope>
    <source>
        <strain evidence="6 7">DSM 46887</strain>
    </source>
</reference>
<dbReference type="InterPro" id="IPR027417">
    <property type="entry name" value="P-loop_NTPase"/>
</dbReference>
<dbReference type="PANTHER" id="PTHR22847:SF637">
    <property type="entry name" value="WD REPEAT DOMAIN 5B"/>
    <property type="match status" value="1"/>
</dbReference>
<dbReference type="InterPro" id="IPR049052">
    <property type="entry name" value="nSTAND1"/>
</dbReference>
<dbReference type="PROSITE" id="PS50082">
    <property type="entry name" value="WD_REPEATS_2"/>
    <property type="match status" value="12"/>
</dbReference>
<feature type="repeat" description="WD" evidence="3">
    <location>
        <begin position="1054"/>
        <end position="1088"/>
    </location>
</feature>
<feature type="repeat" description="WD" evidence="3">
    <location>
        <begin position="1277"/>
        <end position="1318"/>
    </location>
</feature>
<dbReference type="GO" id="GO:0003677">
    <property type="term" value="F:DNA binding"/>
    <property type="evidence" value="ECO:0007669"/>
    <property type="project" value="InterPro"/>
</dbReference>
<dbReference type="SMART" id="SM00530">
    <property type="entry name" value="HTH_XRE"/>
    <property type="match status" value="1"/>
</dbReference>
<evidence type="ECO:0000256" key="2">
    <source>
        <dbReference type="ARBA" id="ARBA00022737"/>
    </source>
</evidence>
<dbReference type="CDD" id="cd00200">
    <property type="entry name" value="WD40"/>
    <property type="match status" value="2"/>
</dbReference>
<feature type="compositionally biased region" description="Gly residues" evidence="4">
    <location>
        <begin position="251"/>
        <end position="270"/>
    </location>
</feature>
<feature type="repeat" description="WD" evidence="3">
    <location>
        <begin position="1009"/>
        <end position="1042"/>
    </location>
</feature>
<feature type="region of interest" description="Disordered" evidence="4">
    <location>
        <begin position="221"/>
        <end position="272"/>
    </location>
</feature>
<dbReference type="InterPro" id="IPR015943">
    <property type="entry name" value="WD40/YVTN_repeat-like_dom_sf"/>
</dbReference>
<evidence type="ECO:0000256" key="1">
    <source>
        <dbReference type="ARBA" id="ARBA00022574"/>
    </source>
</evidence>
<keyword evidence="2" id="KW-0677">Repeat</keyword>
<dbReference type="Gene3D" id="1.10.260.40">
    <property type="entry name" value="lambda repressor-like DNA-binding domains"/>
    <property type="match status" value="1"/>
</dbReference>
<dbReference type="Proteomes" id="UP000540685">
    <property type="component" value="Unassembled WGS sequence"/>
</dbReference>
<proteinExistence type="predicted"/>
<sequence>MSQGASQGADGGARVGVPQTGPASGPGARLRRLRLERGLSLNELSRLTHYSKGYLSKIETDEKTLTPGVAHRCDEALETGGELAELVARVAEACPYRGLSAYEPEDSRWFFGRERAIGVLVGWLAEHIRGRGPLVVVAPSGAGKSSLLRAGLLPAVRRGALPAVGSRTWPAILFTPGERPVDELLARVGAAVGLAAQVLGRALAEDPAVFAARVRAALNGPRTASHVPNGLRKAQDHANGAGGPNQMSGPPGAGGPDHANGPGGSGGRGRVPGTERRLVLVVDQLEEIFTLCGDQAERRVFLTAVHALAARLPAGDPARGPAALVVLGVRADFYGHCLSYPDLVASLRDGQLPLGPMTLPELREVITGPARAAGLTLEPGLVELLLRDMGVPPELDGSGAGPAHEPGTLPLLSHALLTTWQHRRGDVLTVEGYRLTGGIGGAVAATAEHVFSRLDAHRREIARRLLLRMVCVGEDNAETRRPVDVRQLPETHFPVEATAEVIASFTAARLLTADADHVRLAHEALLRAWPRLREWIHADRVGLRTHRQLSEAAHEWEREGRDPSLLYRGTRLQTAHDWAAGGDAALTAMERRFLDAGLAARAAERAAVRRRARRLRHLVVTLTVLLVLATATGVFAMHTRQTATRQRDVTLSQRIAVEATGLRTADPALAAQLSLASYRLSPTDEARGSLLTAFTAPYANRLTGGDDVNKVVFSPDGRTLVTAGDDGVRLWDVTNPHRPREPVAFAGDGADVESVALSGDGRKLVTAGFDGSVRLWDVSDRRRPRPLAVFAGRPLPVWSVAFSSDGRTVATAGDDRTTRLWDVSDPRRPRPLATLTGHVGVVRGVALSPDDRLLVSTGDDNTARLWDVSDPRRPRFLDSLTGHDEDIWAVVFSPDGRTLATGSDDRTARLWDLSRPGSPRSLAVLRDAHTGPVVTVAFAPDGRSLVTGGWDHTAVVWALDDPANPRPATALNGHSNTVGSAAFSPDGRVLATGSWDHTTRLWDVSGPIARGHTGAARAAAFTPDGRILATAGDDRKVRLWDVTDLYRPTPLGAPTGPTGTYHAVAFSSDGRILAAGGEDETVRLWDVSDPKAPVGLPTLTEPTARVRTVAFAGRMLAGAGFDNTVRLWSLADPRRPVLTAELPGHGNAVYSVAFSPDGRMLASGGFDNTVRLWSLADPRHPVPTFTLEGHTSAVYSVAFSPDGRTLASASFDQTARLWDLTRPHRPNVISTLTGHRAGVSSVAFGPGGGTLATAGDDRTVRLWDLADLRAPEPLAQLTGHTDAVRVAAFNPGGGTLATASADRTIRLWDPDAERVAARICALAHPGITRSEWERHFPGPAYRPPCPAPSS</sequence>
<dbReference type="InterPro" id="IPR001680">
    <property type="entry name" value="WD40_rpt"/>
</dbReference>
<feature type="repeat" description="WD" evidence="3">
    <location>
        <begin position="835"/>
        <end position="876"/>
    </location>
</feature>
<evidence type="ECO:0000313" key="6">
    <source>
        <dbReference type="EMBL" id="MBB5822471.1"/>
    </source>
</evidence>
<feature type="repeat" description="WD" evidence="3">
    <location>
        <begin position="880"/>
        <end position="921"/>
    </location>
</feature>
<dbReference type="Pfam" id="PF00400">
    <property type="entry name" value="WD40"/>
    <property type="match status" value="13"/>
</dbReference>